<dbReference type="Gene3D" id="1.10.540.10">
    <property type="entry name" value="Acyl-CoA dehydrogenase/oxidase, N-terminal domain"/>
    <property type="match status" value="1"/>
</dbReference>
<dbReference type="InterPro" id="IPR046373">
    <property type="entry name" value="Acyl-CoA_Oxase/DH_mid-dom_sf"/>
</dbReference>
<keyword evidence="5" id="KW-1185">Reference proteome</keyword>
<gene>
    <name evidence="4" type="ORF">ADL15_04570</name>
</gene>
<feature type="domain" description="Acyl-CoA dehydrogenase/oxidase N-terminal" evidence="2">
    <location>
        <begin position="26"/>
        <end position="95"/>
    </location>
</feature>
<proteinExistence type="predicted"/>
<keyword evidence="1" id="KW-0560">Oxidoreductase</keyword>
<reference evidence="4 5" key="1">
    <citation type="submission" date="2015-10" db="EMBL/GenBank/DDBJ databases">
        <authorList>
            <person name="Gilbert D.G."/>
        </authorList>
    </citation>
    <scope>NUCLEOTIDE SEQUENCE [LARGE SCALE GENOMIC DNA]</scope>
    <source>
        <strain evidence="4 5">NRRL B-16712</strain>
    </source>
</reference>
<dbReference type="OrthoDB" id="3404950at2"/>
<dbReference type="InterPro" id="IPR037069">
    <property type="entry name" value="AcylCoA_DH/ox_N_sf"/>
</dbReference>
<protein>
    <submittedName>
        <fullName evidence="4">Acyl-CoA dehydrogenase</fullName>
    </submittedName>
</protein>
<dbReference type="Gene3D" id="1.20.140.10">
    <property type="entry name" value="Butyryl-CoA Dehydrogenase, subunit A, domain 3"/>
    <property type="match status" value="1"/>
</dbReference>
<comment type="caution">
    <text evidence="4">The sequence shown here is derived from an EMBL/GenBank/DDBJ whole genome shotgun (WGS) entry which is preliminary data.</text>
</comment>
<dbReference type="GO" id="GO:0050660">
    <property type="term" value="F:flavin adenine dinucleotide binding"/>
    <property type="evidence" value="ECO:0007669"/>
    <property type="project" value="InterPro"/>
</dbReference>
<organism evidence="4 5">
    <name type="scientific">Actinoplanes awajinensis subsp. mycoplanecinus</name>
    <dbReference type="NCBI Taxonomy" id="135947"/>
    <lineage>
        <taxon>Bacteria</taxon>
        <taxon>Bacillati</taxon>
        <taxon>Actinomycetota</taxon>
        <taxon>Actinomycetes</taxon>
        <taxon>Micromonosporales</taxon>
        <taxon>Micromonosporaceae</taxon>
        <taxon>Actinoplanes</taxon>
    </lineage>
</organism>
<dbReference type="InterPro" id="IPR013107">
    <property type="entry name" value="Acyl-CoA_DH_C"/>
</dbReference>
<dbReference type="InterPro" id="IPR009100">
    <property type="entry name" value="AcylCoA_DH/oxidase_NM_dom_sf"/>
</dbReference>
<dbReference type="InterPro" id="IPR036250">
    <property type="entry name" value="AcylCo_DH-like_C"/>
</dbReference>
<dbReference type="SUPFAM" id="SSF47203">
    <property type="entry name" value="Acyl-CoA dehydrogenase C-terminal domain-like"/>
    <property type="match status" value="1"/>
</dbReference>
<dbReference type="SUPFAM" id="SSF56645">
    <property type="entry name" value="Acyl-CoA dehydrogenase NM domain-like"/>
    <property type="match status" value="1"/>
</dbReference>
<dbReference type="Proteomes" id="UP000053244">
    <property type="component" value="Unassembled WGS sequence"/>
</dbReference>
<evidence type="ECO:0000259" key="3">
    <source>
        <dbReference type="Pfam" id="PF08028"/>
    </source>
</evidence>
<dbReference type="GO" id="GO:0003995">
    <property type="term" value="F:acyl-CoA dehydrogenase activity"/>
    <property type="evidence" value="ECO:0007669"/>
    <property type="project" value="TreeGrafter"/>
</dbReference>
<dbReference type="PANTHER" id="PTHR43884:SF12">
    <property type="entry name" value="ISOVALERYL-COA DEHYDROGENASE, MITOCHONDRIAL-RELATED"/>
    <property type="match status" value="1"/>
</dbReference>
<dbReference type="InterPro" id="IPR013786">
    <property type="entry name" value="AcylCoA_DH/ox_N"/>
</dbReference>
<evidence type="ECO:0000256" key="1">
    <source>
        <dbReference type="ARBA" id="ARBA00023002"/>
    </source>
</evidence>
<dbReference type="PIRSF" id="PIRSF016578">
    <property type="entry name" value="HsaA"/>
    <property type="match status" value="1"/>
</dbReference>
<evidence type="ECO:0000259" key="2">
    <source>
        <dbReference type="Pfam" id="PF02771"/>
    </source>
</evidence>
<evidence type="ECO:0000313" key="4">
    <source>
        <dbReference type="EMBL" id="KUL41526.1"/>
    </source>
</evidence>
<evidence type="ECO:0000313" key="5">
    <source>
        <dbReference type="Proteomes" id="UP000053244"/>
    </source>
</evidence>
<dbReference type="Gene3D" id="2.40.110.10">
    <property type="entry name" value="Butyryl-CoA Dehydrogenase, subunit A, domain 2"/>
    <property type="match status" value="1"/>
</dbReference>
<dbReference type="PANTHER" id="PTHR43884">
    <property type="entry name" value="ACYL-COA DEHYDROGENASE"/>
    <property type="match status" value="1"/>
</dbReference>
<sequence>MTLAIPVQAGTDLVDRAARAVPVLREHARWQDEHRELHADTLAALREAGILRMRVPQQYGGHAADATTMLKVITELARGDGSAAWLASVWSMCSWLAGLFPDAVQDEVFADPDGGVCGVLSPTAVAVPRDGGLVVSGEWHFISGARHSGWQLVLAMAPTPDGASQWPVMALVPLRDLTVVDDWDTSGLRGTGSVTTVAREVFIPAERVLPMPAILQGQYASARNAGTPLFHAPMMATGCASFTGTAIGLAQAALEDYRTRLDHKITYTDYASRREAPVTHRQLAEATLLIDEAQFHATRLAGQIDERAAAGQDWTPLDRVAARAALGRVFRLAKEAVDLLVTGSGGSSIYAAVPIQRIQRDIQALNLHALMHPDTNLELFGRVLAGLAPNTMYL</sequence>
<dbReference type="EMBL" id="LLZH01000013">
    <property type="protein sequence ID" value="KUL41526.1"/>
    <property type="molecule type" value="Genomic_DNA"/>
</dbReference>
<dbReference type="Pfam" id="PF02771">
    <property type="entry name" value="Acyl-CoA_dh_N"/>
    <property type="match status" value="1"/>
</dbReference>
<accession>A0A0X3VDZ3</accession>
<dbReference type="AlphaFoldDB" id="A0A0X3VDZ3"/>
<dbReference type="Pfam" id="PF08028">
    <property type="entry name" value="Acyl-CoA_dh_2"/>
    <property type="match status" value="1"/>
</dbReference>
<name>A0A0X3VDZ3_9ACTN</name>
<feature type="domain" description="Acyl-CoA dehydrogenase C-terminal" evidence="3">
    <location>
        <begin position="243"/>
        <end position="372"/>
    </location>
</feature>
<dbReference type="RefSeq" id="WP_067685305.1">
    <property type="nucleotide sequence ID" value="NZ_LLZH01000013.1"/>
</dbReference>